<name>A0A4Y2SGM4_ARAVE</name>
<keyword evidence="2" id="KW-1185">Reference proteome</keyword>
<dbReference type="EMBL" id="BGPR01021788">
    <property type="protein sequence ID" value="GBN87398.1"/>
    <property type="molecule type" value="Genomic_DNA"/>
</dbReference>
<organism evidence="1 2">
    <name type="scientific">Araneus ventricosus</name>
    <name type="common">Orbweaver spider</name>
    <name type="synonym">Epeira ventricosa</name>
    <dbReference type="NCBI Taxonomy" id="182803"/>
    <lineage>
        <taxon>Eukaryota</taxon>
        <taxon>Metazoa</taxon>
        <taxon>Ecdysozoa</taxon>
        <taxon>Arthropoda</taxon>
        <taxon>Chelicerata</taxon>
        <taxon>Arachnida</taxon>
        <taxon>Araneae</taxon>
        <taxon>Araneomorphae</taxon>
        <taxon>Entelegynae</taxon>
        <taxon>Araneoidea</taxon>
        <taxon>Araneidae</taxon>
        <taxon>Araneus</taxon>
    </lineage>
</organism>
<dbReference type="Proteomes" id="UP000499080">
    <property type="component" value="Unassembled WGS sequence"/>
</dbReference>
<comment type="caution">
    <text evidence="1">The sequence shown here is derived from an EMBL/GenBank/DDBJ whole genome shotgun (WGS) entry which is preliminary data.</text>
</comment>
<feature type="non-terminal residue" evidence="1">
    <location>
        <position position="1"/>
    </location>
</feature>
<gene>
    <name evidence="1" type="ORF">AVEN_104521-2_1</name>
</gene>
<sequence>VASELLRGPPAGAKVDAEETSRACTAFPGWVWWLLVVELYSTRIGSQITDIDRKLEYACFLILSIPDLKTPENPLHFHIEKGLVKIHEARNQ</sequence>
<protein>
    <submittedName>
        <fullName evidence="1">Uncharacterized protein</fullName>
    </submittedName>
</protein>
<accession>A0A4Y2SGM4</accession>
<evidence type="ECO:0000313" key="2">
    <source>
        <dbReference type="Proteomes" id="UP000499080"/>
    </source>
</evidence>
<evidence type="ECO:0000313" key="1">
    <source>
        <dbReference type="EMBL" id="GBN87398.1"/>
    </source>
</evidence>
<reference evidence="1 2" key="1">
    <citation type="journal article" date="2019" name="Sci. Rep.">
        <title>Orb-weaving spider Araneus ventricosus genome elucidates the spidroin gene catalogue.</title>
        <authorList>
            <person name="Kono N."/>
            <person name="Nakamura H."/>
            <person name="Ohtoshi R."/>
            <person name="Moran D.A.P."/>
            <person name="Shinohara A."/>
            <person name="Yoshida Y."/>
            <person name="Fujiwara M."/>
            <person name="Mori M."/>
            <person name="Tomita M."/>
            <person name="Arakawa K."/>
        </authorList>
    </citation>
    <scope>NUCLEOTIDE SEQUENCE [LARGE SCALE GENOMIC DNA]</scope>
</reference>
<proteinExistence type="predicted"/>
<dbReference type="AlphaFoldDB" id="A0A4Y2SGM4"/>